<keyword evidence="14" id="KW-1133">Transmembrane helix</keyword>
<comment type="similarity">
    <text evidence="2">Belongs to the histidine acid phosphatase family. MINPP1 subfamily.</text>
</comment>
<comment type="catalytic activity">
    <reaction evidence="11">
        <text>1D-myo-inositol 1,2,4,5,6-pentakisphosphate + H2O = 1D-myo-inositol 1,2,5,6-tetrakisphosphate + phosphate</text>
        <dbReference type="Rhea" id="RHEA:77115"/>
        <dbReference type="ChEBI" id="CHEBI:15377"/>
        <dbReference type="ChEBI" id="CHEBI:43474"/>
        <dbReference type="ChEBI" id="CHEBI:57798"/>
        <dbReference type="ChEBI" id="CHEBI:195535"/>
        <dbReference type="EC" id="3.1.3.62"/>
    </reaction>
    <physiologicalReaction direction="left-to-right" evidence="11">
        <dbReference type="Rhea" id="RHEA:77116"/>
    </physiologicalReaction>
</comment>
<keyword evidence="8 14" id="KW-0472">Membrane</keyword>
<evidence type="ECO:0000313" key="17">
    <source>
        <dbReference type="Proteomes" id="UP000237104"/>
    </source>
</evidence>
<comment type="subcellular location">
    <subcellularLocation>
        <location evidence="1">Membrane</location>
    </subcellularLocation>
</comment>
<dbReference type="Proteomes" id="UP000237104">
    <property type="component" value="Unassembled WGS sequence"/>
</dbReference>
<evidence type="ECO:0000256" key="1">
    <source>
        <dbReference type="ARBA" id="ARBA00004370"/>
    </source>
</evidence>
<proteinExistence type="inferred from homology"/>
<dbReference type="EC" id="3.1.3.80" evidence="3"/>
<evidence type="ECO:0000256" key="12">
    <source>
        <dbReference type="ARBA" id="ARBA00043691"/>
    </source>
</evidence>
<evidence type="ECO:0000256" key="13">
    <source>
        <dbReference type="ARBA" id="ARBA00043832"/>
    </source>
</evidence>
<dbReference type="Gene3D" id="3.40.50.1240">
    <property type="entry name" value="Phosphoglycerate mutase-like"/>
    <property type="match status" value="1"/>
</dbReference>
<dbReference type="GO" id="GO:0034417">
    <property type="term" value="F:bisphosphoglycerate 3-phosphatase activity"/>
    <property type="evidence" value="ECO:0007669"/>
    <property type="project" value="UniProtKB-EC"/>
</dbReference>
<evidence type="ECO:0000313" key="16">
    <source>
        <dbReference type="EMBL" id="POH71404.1"/>
    </source>
</evidence>
<dbReference type="InterPro" id="IPR000560">
    <property type="entry name" value="His_Pase_clade-2"/>
</dbReference>
<name>A0A2S3ZQL6_9MICO</name>
<dbReference type="Pfam" id="PF00328">
    <property type="entry name" value="His_Phos_2"/>
    <property type="match status" value="1"/>
</dbReference>
<keyword evidence="14" id="KW-0812">Transmembrane</keyword>
<comment type="caution">
    <text evidence="16">The sequence shown here is derived from an EMBL/GenBank/DDBJ whole genome shotgun (WGS) entry which is preliminary data.</text>
</comment>
<dbReference type="AlphaFoldDB" id="A0A2S3ZQL6"/>
<evidence type="ECO:0000256" key="11">
    <source>
        <dbReference type="ARBA" id="ARBA00043671"/>
    </source>
</evidence>
<evidence type="ECO:0000256" key="4">
    <source>
        <dbReference type="ARBA" id="ARBA00013040"/>
    </source>
</evidence>
<keyword evidence="7" id="KW-0378">Hydrolase</keyword>
<comment type="catalytic activity">
    <reaction evidence="13">
        <text>(2R)-2,3-bisphosphoglycerate + H2O = (2R)-2-phosphoglycerate + phosphate</text>
        <dbReference type="Rhea" id="RHEA:27381"/>
        <dbReference type="ChEBI" id="CHEBI:15377"/>
        <dbReference type="ChEBI" id="CHEBI:43474"/>
        <dbReference type="ChEBI" id="CHEBI:58248"/>
        <dbReference type="ChEBI" id="CHEBI:58289"/>
        <dbReference type="EC" id="3.1.3.80"/>
    </reaction>
    <physiologicalReaction direction="left-to-right" evidence="13">
        <dbReference type="Rhea" id="RHEA:27382"/>
    </physiologicalReaction>
</comment>
<comment type="catalytic activity">
    <reaction evidence="10">
        <text>1D-myo-inositol 1,2,5,6-tetrakisphosphate + H2O = 1D-myo-inositol 1,2,6-trisphosphate + phosphate</text>
        <dbReference type="Rhea" id="RHEA:77119"/>
        <dbReference type="ChEBI" id="CHEBI:15377"/>
        <dbReference type="ChEBI" id="CHEBI:43474"/>
        <dbReference type="ChEBI" id="CHEBI:195535"/>
        <dbReference type="ChEBI" id="CHEBI:195537"/>
        <dbReference type="EC" id="3.1.3.62"/>
    </reaction>
    <physiologicalReaction direction="left-to-right" evidence="10">
        <dbReference type="Rhea" id="RHEA:77120"/>
    </physiologicalReaction>
</comment>
<reference evidence="16 17" key="1">
    <citation type="submission" date="2018-01" db="EMBL/GenBank/DDBJ databases">
        <title>Cryobacterium sp. nov., from glaciers in China.</title>
        <authorList>
            <person name="Liu Q."/>
            <person name="Xin Y.-H."/>
        </authorList>
    </citation>
    <scope>NUCLEOTIDE SEQUENCE [LARGE SCALE GENOMIC DNA]</scope>
    <source>
        <strain evidence="16 17">TMB1-8</strain>
    </source>
</reference>
<gene>
    <name evidence="16" type="ORF">C3B59_00765</name>
</gene>
<evidence type="ECO:0000256" key="9">
    <source>
        <dbReference type="ARBA" id="ARBA00031642"/>
    </source>
</evidence>
<organism evidence="16 17">
    <name type="scientific">Cryobacterium zongtaii</name>
    <dbReference type="NCBI Taxonomy" id="1259217"/>
    <lineage>
        <taxon>Bacteria</taxon>
        <taxon>Bacillati</taxon>
        <taxon>Actinomycetota</taxon>
        <taxon>Actinomycetes</taxon>
        <taxon>Micrococcales</taxon>
        <taxon>Microbacteriaceae</taxon>
        <taxon>Cryobacterium</taxon>
    </lineage>
</organism>
<comment type="catalytic activity">
    <reaction evidence="12">
        <text>1D-myo-inositol hexakisphosphate + H2O = 1D-myo-inositol 1,2,4,5,6-pentakisphosphate + phosphate</text>
        <dbReference type="Rhea" id="RHEA:16989"/>
        <dbReference type="ChEBI" id="CHEBI:15377"/>
        <dbReference type="ChEBI" id="CHEBI:43474"/>
        <dbReference type="ChEBI" id="CHEBI:57798"/>
        <dbReference type="ChEBI" id="CHEBI:58130"/>
        <dbReference type="EC" id="3.1.3.62"/>
    </reaction>
    <physiologicalReaction direction="left-to-right" evidence="12">
        <dbReference type="Rhea" id="RHEA:16990"/>
    </physiologicalReaction>
</comment>
<evidence type="ECO:0000256" key="7">
    <source>
        <dbReference type="ARBA" id="ARBA00022801"/>
    </source>
</evidence>
<evidence type="ECO:0000256" key="3">
    <source>
        <dbReference type="ARBA" id="ARBA00012976"/>
    </source>
</evidence>
<dbReference type="PANTHER" id="PTHR20963:SF8">
    <property type="entry name" value="MULTIPLE INOSITOL POLYPHOSPHATE PHOSPHATASE 1"/>
    <property type="match status" value="1"/>
</dbReference>
<evidence type="ECO:0000256" key="8">
    <source>
        <dbReference type="ARBA" id="ARBA00023136"/>
    </source>
</evidence>
<dbReference type="RefSeq" id="WP_103429600.1">
    <property type="nucleotide sequence ID" value="NZ_PPXF01000010.1"/>
</dbReference>
<dbReference type="GO" id="GO:0016020">
    <property type="term" value="C:membrane"/>
    <property type="evidence" value="ECO:0007669"/>
    <property type="project" value="UniProtKB-SubCell"/>
</dbReference>
<dbReference type="OrthoDB" id="9770871at2"/>
<accession>A0A2S3ZQL6</accession>
<dbReference type="InterPro" id="IPR029033">
    <property type="entry name" value="His_PPase_superfam"/>
</dbReference>
<dbReference type="EMBL" id="PPXF01000010">
    <property type="protein sequence ID" value="POH71404.1"/>
    <property type="molecule type" value="Genomic_DNA"/>
</dbReference>
<feature type="chain" id="PRO_5039604851" description="Multiple inositol polyphosphate phosphatase 1" evidence="15">
    <location>
        <begin position="35"/>
        <end position="530"/>
    </location>
</feature>
<evidence type="ECO:0000256" key="5">
    <source>
        <dbReference type="ARBA" id="ARBA00018097"/>
    </source>
</evidence>
<dbReference type="EC" id="3.1.3.62" evidence="4"/>
<keyword evidence="6 15" id="KW-0732">Signal</keyword>
<sequence length="530" mass="57457">MLFSQTRPRLALVATATLCASLALSIALAPAAFADDATAQGTQHTFYSSKTPYAAQGTAADYQEVPTGFTQIYTESLARHGARALSSFKYDSLTQQLWSQAQSENALTALGATLGPETAALTAANSTLGYGNLSGLGATQHQQIGARAVERMPDFFAQIIASDDIIELESSGEPRATESGENFAVGLLAANPALADKLPTTMLESPETLHFHDQEFNQDYMDYEESDLVADSVAAIWDQPQSKEVSRHVLERLYSTDFVDRLAAGDYHFEDPKGKTTIDNEVDAAMMLYNLYIIAPNLVEEGDWNFDQYLEPEDAEWFAYLLDTEDFYSKGPAFAGNDITYKMATPLLQEFFDGIDARLAGSNVAATFRFAHAETIVPFAALIQLPGSEQPVTADSPYTYATNAWRGESVIPMAANVQWDVYSNSAGQTIMRMLYNEKEIAFNSSCQPLEAGSHYYDVTEVKRCLLGIAVPETSTPAVSTDPVADTAASTQLAETGAQLGTMPTLIALLLLGGIALRVVHRKRNAQADAT</sequence>
<evidence type="ECO:0000256" key="2">
    <source>
        <dbReference type="ARBA" id="ARBA00008422"/>
    </source>
</evidence>
<evidence type="ECO:0000256" key="6">
    <source>
        <dbReference type="ARBA" id="ARBA00022729"/>
    </source>
</evidence>
<evidence type="ECO:0000256" key="10">
    <source>
        <dbReference type="ARBA" id="ARBA00043668"/>
    </source>
</evidence>
<evidence type="ECO:0000256" key="15">
    <source>
        <dbReference type="SAM" id="SignalP"/>
    </source>
</evidence>
<dbReference type="PANTHER" id="PTHR20963">
    <property type="entry name" value="MULTIPLE INOSITOL POLYPHOSPHATE PHOSPHATASE-RELATED"/>
    <property type="match status" value="1"/>
</dbReference>
<evidence type="ECO:0000256" key="14">
    <source>
        <dbReference type="SAM" id="Phobius"/>
    </source>
</evidence>
<feature type="signal peptide" evidence="15">
    <location>
        <begin position="1"/>
        <end position="34"/>
    </location>
</feature>
<dbReference type="SUPFAM" id="SSF53254">
    <property type="entry name" value="Phosphoglycerate mutase-like"/>
    <property type="match status" value="1"/>
</dbReference>
<feature type="transmembrane region" description="Helical" evidence="14">
    <location>
        <begin position="499"/>
        <end position="519"/>
    </location>
</feature>
<protein>
    <recommendedName>
        <fullName evidence="5">Multiple inositol polyphosphate phosphatase 1</fullName>
        <ecNumber evidence="4">3.1.3.62</ecNumber>
        <ecNumber evidence="3">3.1.3.80</ecNumber>
    </recommendedName>
    <alternativeName>
        <fullName evidence="9">2,3-bisphosphoglycerate 3-phosphatase</fullName>
    </alternativeName>
</protein>